<name>T0R7A4_SAPDV</name>
<proteinExistence type="predicted"/>
<gene>
    <name evidence="2" type="ORF">SDRG_00079</name>
</gene>
<feature type="compositionally biased region" description="Basic and acidic residues" evidence="1">
    <location>
        <begin position="1"/>
        <end position="12"/>
    </location>
</feature>
<evidence type="ECO:0000313" key="2">
    <source>
        <dbReference type="EMBL" id="EQC42340.1"/>
    </source>
</evidence>
<dbReference type="VEuPathDB" id="FungiDB:SDRG_00079"/>
<reference evidence="2 3" key="1">
    <citation type="submission" date="2012-04" db="EMBL/GenBank/DDBJ databases">
        <title>The Genome Sequence of Saprolegnia declina VS20.</title>
        <authorList>
            <consortium name="The Broad Institute Genome Sequencing Platform"/>
            <person name="Russ C."/>
            <person name="Nusbaum C."/>
            <person name="Tyler B."/>
            <person name="van West P."/>
            <person name="Dieguez-Uribeondo J."/>
            <person name="de Bruijn I."/>
            <person name="Tripathy S."/>
            <person name="Jiang R."/>
            <person name="Young S.K."/>
            <person name="Zeng Q."/>
            <person name="Gargeya S."/>
            <person name="Fitzgerald M."/>
            <person name="Haas B."/>
            <person name="Abouelleil A."/>
            <person name="Alvarado L."/>
            <person name="Arachchi H.M."/>
            <person name="Berlin A."/>
            <person name="Chapman S.B."/>
            <person name="Goldberg J."/>
            <person name="Griggs A."/>
            <person name="Gujja S."/>
            <person name="Hansen M."/>
            <person name="Howarth C."/>
            <person name="Imamovic A."/>
            <person name="Larimer J."/>
            <person name="McCowen C."/>
            <person name="Montmayeur A."/>
            <person name="Murphy C."/>
            <person name="Neiman D."/>
            <person name="Pearson M."/>
            <person name="Priest M."/>
            <person name="Roberts A."/>
            <person name="Saif S."/>
            <person name="Shea T."/>
            <person name="Sisk P."/>
            <person name="Sykes S."/>
            <person name="Wortman J."/>
            <person name="Nusbaum C."/>
            <person name="Birren B."/>
        </authorList>
    </citation>
    <scope>NUCLEOTIDE SEQUENCE [LARGE SCALE GENOMIC DNA]</scope>
    <source>
        <strain evidence="2 3">VS20</strain>
    </source>
</reference>
<dbReference type="AlphaFoldDB" id="T0R7A4"/>
<dbReference type="OrthoDB" id="10470943at2759"/>
<feature type="region of interest" description="Disordered" evidence="1">
    <location>
        <begin position="269"/>
        <end position="294"/>
    </location>
</feature>
<feature type="region of interest" description="Disordered" evidence="1">
    <location>
        <begin position="1"/>
        <end position="38"/>
    </location>
</feature>
<dbReference type="InParanoid" id="T0R7A4"/>
<dbReference type="GeneID" id="19940806"/>
<dbReference type="EMBL" id="JH767132">
    <property type="protein sequence ID" value="EQC42340.1"/>
    <property type="molecule type" value="Genomic_DNA"/>
</dbReference>
<protein>
    <submittedName>
        <fullName evidence="2">Uncharacterized protein</fullName>
    </submittedName>
</protein>
<dbReference type="OMA" id="CKPKHRT"/>
<accession>T0R7A4</accession>
<keyword evidence="3" id="KW-1185">Reference proteome</keyword>
<evidence type="ECO:0000313" key="3">
    <source>
        <dbReference type="Proteomes" id="UP000030762"/>
    </source>
</evidence>
<sequence length="366" mass="40072">MATGSKEVEGQLRDVATPRDSMPVAPLPAAGKPLEHETEKAPSYFAWTTSPRRASLESLSQGDELKRATKMHLDQLRVSAASLQQSLAGGRLDDLTYQRRLQCKANIEHLDRPSAITFVSEPLGPPLAALLSPPPRLSRRAVLPAMPVHPLPVHILHNESAPKDIRQVVLKPSTKIATIKSTKKVHFEAPIVGCSALQATLEAHLKQRLAREKTQLLQKTQARSRRKAAKATSGAIERLELVKTSTNSPKEVPTTTYAASVPTTVANADAAPTSREAVAPTVKSSTDPAAPKATCGHTSKVLATTPKPESVHRVPSHIVPYFHKRHRYTNPLLLHPRYPVVHPRHLYTTEYAAAYCKPKRRALLLK</sequence>
<dbReference type="RefSeq" id="XP_008603763.1">
    <property type="nucleotide sequence ID" value="XM_008605541.1"/>
</dbReference>
<dbReference type="Proteomes" id="UP000030762">
    <property type="component" value="Unassembled WGS sequence"/>
</dbReference>
<evidence type="ECO:0000256" key="1">
    <source>
        <dbReference type="SAM" id="MobiDB-lite"/>
    </source>
</evidence>
<organism evidence="2 3">
    <name type="scientific">Saprolegnia diclina (strain VS20)</name>
    <dbReference type="NCBI Taxonomy" id="1156394"/>
    <lineage>
        <taxon>Eukaryota</taxon>
        <taxon>Sar</taxon>
        <taxon>Stramenopiles</taxon>
        <taxon>Oomycota</taxon>
        <taxon>Saprolegniomycetes</taxon>
        <taxon>Saprolegniales</taxon>
        <taxon>Saprolegniaceae</taxon>
        <taxon>Saprolegnia</taxon>
    </lineage>
</organism>